<feature type="transmembrane region" description="Helical" evidence="1">
    <location>
        <begin position="17"/>
        <end position="37"/>
    </location>
</feature>
<accession>A0A6C0DCB0</accession>
<feature type="transmembrane region" description="Helical" evidence="1">
    <location>
        <begin position="44"/>
        <end position="63"/>
    </location>
</feature>
<keyword evidence="1" id="KW-0472">Membrane</keyword>
<sequence length="124" mass="14567">MQLIKYIDNFLDGLVPYYIYGIVLFHIGYVLLFIGIIQFNREYLSILDISIQTFICIFLIIRFNPFRKHVYRPSIDGQIIFGSATFLLLNLGFVKFFNQTATHRIDGILKNIGIKRKDQDQQNN</sequence>
<dbReference type="EMBL" id="MN739578">
    <property type="protein sequence ID" value="QHT14020.1"/>
    <property type="molecule type" value="Genomic_DNA"/>
</dbReference>
<organism evidence="2">
    <name type="scientific">viral metagenome</name>
    <dbReference type="NCBI Taxonomy" id="1070528"/>
    <lineage>
        <taxon>unclassified sequences</taxon>
        <taxon>metagenomes</taxon>
        <taxon>organismal metagenomes</taxon>
    </lineage>
</organism>
<evidence type="ECO:0000256" key="1">
    <source>
        <dbReference type="SAM" id="Phobius"/>
    </source>
</evidence>
<reference evidence="2" key="1">
    <citation type="journal article" date="2020" name="Nature">
        <title>Giant virus diversity and host interactions through global metagenomics.</title>
        <authorList>
            <person name="Schulz F."/>
            <person name="Roux S."/>
            <person name="Paez-Espino D."/>
            <person name="Jungbluth S."/>
            <person name="Walsh D.A."/>
            <person name="Denef V.J."/>
            <person name="McMahon K.D."/>
            <person name="Konstantinidis K.T."/>
            <person name="Eloe-Fadrosh E.A."/>
            <person name="Kyrpides N.C."/>
            <person name="Woyke T."/>
        </authorList>
    </citation>
    <scope>NUCLEOTIDE SEQUENCE</scope>
    <source>
        <strain evidence="2">GVMAG-M-3300023174-134</strain>
    </source>
</reference>
<protein>
    <submittedName>
        <fullName evidence="2">Uncharacterized protein</fullName>
    </submittedName>
</protein>
<name>A0A6C0DCB0_9ZZZZ</name>
<dbReference type="AlphaFoldDB" id="A0A6C0DCB0"/>
<evidence type="ECO:0000313" key="2">
    <source>
        <dbReference type="EMBL" id="QHT14020.1"/>
    </source>
</evidence>
<keyword evidence="1" id="KW-1133">Transmembrane helix</keyword>
<keyword evidence="1" id="KW-0812">Transmembrane</keyword>
<feature type="transmembrane region" description="Helical" evidence="1">
    <location>
        <begin position="75"/>
        <end position="94"/>
    </location>
</feature>
<proteinExistence type="predicted"/>